<dbReference type="EMBL" id="MFDD01000014">
    <property type="protein sequence ID" value="OGE40040.1"/>
    <property type="molecule type" value="Genomic_DNA"/>
</dbReference>
<feature type="transmembrane region" description="Helical" evidence="1">
    <location>
        <begin position="44"/>
        <end position="65"/>
    </location>
</feature>
<evidence type="ECO:0000256" key="1">
    <source>
        <dbReference type="SAM" id="Phobius"/>
    </source>
</evidence>
<proteinExistence type="predicted"/>
<dbReference type="Pfam" id="PF03703">
    <property type="entry name" value="bPH_2"/>
    <property type="match status" value="1"/>
</dbReference>
<dbReference type="InterPro" id="IPR005182">
    <property type="entry name" value="YdbS-like_PH"/>
</dbReference>
<evidence type="ECO:0000313" key="3">
    <source>
        <dbReference type="EMBL" id="OGE40040.1"/>
    </source>
</evidence>
<keyword evidence="1" id="KW-0812">Transmembrane</keyword>
<dbReference type="PANTHER" id="PTHR37938:SF1">
    <property type="entry name" value="BLL0215 PROTEIN"/>
    <property type="match status" value="1"/>
</dbReference>
<name>A0A1F5KGU7_9BACT</name>
<dbReference type="AlphaFoldDB" id="A0A1F5KGU7"/>
<gene>
    <name evidence="3" type="ORF">A3D25_04530</name>
</gene>
<feature type="domain" description="YdbS-like PH" evidence="2">
    <location>
        <begin position="93"/>
        <end position="165"/>
    </location>
</feature>
<accession>A0A1F5KGU7</accession>
<keyword evidence="1" id="KW-0472">Membrane</keyword>
<evidence type="ECO:0000259" key="2">
    <source>
        <dbReference type="Pfam" id="PF03703"/>
    </source>
</evidence>
<protein>
    <recommendedName>
        <fullName evidence="2">YdbS-like PH domain-containing protein</fullName>
    </recommendedName>
</protein>
<sequence>MSQKPHYAKEIPESETQKFAKYLSEDEELIVATGYGHTYLRQKFMIQIMLPGAVYMLAGILLAYFQKFDLLYGFIGGIILAVASSTLQTWIIYQSNRYLLTTRRVMVKHGFFRVRLSSALYDKITHIEVDQGLIDRFLLHHGTIIVNTAGANKDELILKYVEYPLEFKNVLERLIHQEREYFRRNPEVLEEIEGELVDR</sequence>
<feature type="transmembrane region" description="Helical" evidence="1">
    <location>
        <begin position="71"/>
        <end position="93"/>
    </location>
</feature>
<comment type="caution">
    <text evidence="3">The sequence shown here is derived from an EMBL/GenBank/DDBJ whole genome shotgun (WGS) entry which is preliminary data.</text>
</comment>
<reference evidence="3 4" key="1">
    <citation type="journal article" date="2016" name="Nat. Commun.">
        <title>Thousands of microbial genomes shed light on interconnected biogeochemical processes in an aquifer system.</title>
        <authorList>
            <person name="Anantharaman K."/>
            <person name="Brown C.T."/>
            <person name="Hug L.A."/>
            <person name="Sharon I."/>
            <person name="Castelle C.J."/>
            <person name="Probst A.J."/>
            <person name="Thomas B.C."/>
            <person name="Singh A."/>
            <person name="Wilkins M.J."/>
            <person name="Karaoz U."/>
            <person name="Brodie E.L."/>
            <person name="Williams K.H."/>
            <person name="Hubbard S.S."/>
            <person name="Banfield J.F."/>
        </authorList>
    </citation>
    <scope>NUCLEOTIDE SEQUENCE [LARGE SCALE GENOMIC DNA]</scope>
</reference>
<dbReference type="Proteomes" id="UP000177328">
    <property type="component" value="Unassembled WGS sequence"/>
</dbReference>
<keyword evidence="1" id="KW-1133">Transmembrane helix</keyword>
<organism evidence="3 4">
    <name type="scientific">Candidatus Daviesbacteria bacterium RIFCSPHIGHO2_02_FULL_43_12</name>
    <dbReference type="NCBI Taxonomy" id="1797776"/>
    <lineage>
        <taxon>Bacteria</taxon>
        <taxon>Candidatus Daviesiibacteriota</taxon>
    </lineage>
</organism>
<evidence type="ECO:0000313" key="4">
    <source>
        <dbReference type="Proteomes" id="UP000177328"/>
    </source>
</evidence>
<dbReference type="PANTHER" id="PTHR37938">
    <property type="entry name" value="BLL0215 PROTEIN"/>
    <property type="match status" value="1"/>
</dbReference>